<dbReference type="InterPro" id="IPR050902">
    <property type="entry name" value="ABC_Transporter_SBP"/>
</dbReference>
<dbReference type="PANTHER" id="PTHR30535:SF4">
    <property type="entry name" value="HEMIN-BINDING PERIPLASMIC PROTEIN HMUT"/>
    <property type="match status" value="1"/>
</dbReference>
<accession>A0A916K037</accession>
<dbReference type="AlphaFoldDB" id="A0A916K037"/>
<proteinExistence type="inferred from homology"/>
<protein>
    <recommendedName>
        <fullName evidence="3">Fe/B12 periplasmic-binding domain-containing protein</fullName>
    </recommendedName>
</protein>
<feature type="chain" id="PRO_5038481291" description="Fe/B12 periplasmic-binding domain-containing protein" evidence="2">
    <location>
        <begin position="27"/>
        <end position="374"/>
    </location>
</feature>
<dbReference type="EMBL" id="CAJVAP010000037">
    <property type="protein sequence ID" value="CAG7620884.1"/>
    <property type="molecule type" value="Genomic_DNA"/>
</dbReference>
<evidence type="ECO:0000313" key="4">
    <source>
        <dbReference type="EMBL" id="CAG7620884.1"/>
    </source>
</evidence>
<sequence length="374" mass="38777">MPRMRSSRARRALALLAATALGLALSGCQSGSHGVETGPTAQVDLPPLTELTPVEDPRAVEGPTTAVIGGPSIPPLEQTPEADLPVTVTSHDGAIETEVTVTDTSRIVPLSLSGSVGELVYSFGLGENVVGRDVSTNFPGTEDIPIVTHDGHSVSDEKLLMLSPTLIITDGSIGPTDVVLKLRDAGIPVVTVERAVDPESTYLAAQQIADALGIGDAAAELNAAIERGIAEKEAEIRSLLPADESKLPRIAFLYVRGTAGVFYLFGEGSGVDSLIRSLGAIDVAEEIGWSGEKPMTEEALVAMNPDIILVMTQGLESAGGVDGLLAAQPSISLTAAGKHRRIIDVDDTLLFAGGTRIPDVIDGLARAVYAPDSL</sequence>
<dbReference type="Proteomes" id="UP000693892">
    <property type="component" value="Unassembled WGS sequence"/>
</dbReference>
<dbReference type="InterPro" id="IPR002491">
    <property type="entry name" value="ABC_transptr_periplasmic_BD"/>
</dbReference>
<dbReference type="PANTHER" id="PTHR30535">
    <property type="entry name" value="VITAMIN B12-BINDING PROTEIN"/>
    <property type="match status" value="1"/>
</dbReference>
<comment type="similarity">
    <text evidence="1">Belongs to the bacterial solute-binding protein 8 family.</text>
</comment>
<feature type="domain" description="Fe/B12 periplasmic-binding" evidence="3">
    <location>
        <begin position="108"/>
        <end position="372"/>
    </location>
</feature>
<reference evidence="4" key="1">
    <citation type="submission" date="2021-06" db="EMBL/GenBank/DDBJ databases">
        <authorList>
            <person name="Criscuolo A."/>
        </authorList>
    </citation>
    <scope>NUCLEOTIDE SEQUENCE</scope>
    <source>
        <strain evidence="4">CIP111803</strain>
    </source>
</reference>
<gene>
    <name evidence="4" type="ORF">LEUCIP111803_02396</name>
</gene>
<evidence type="ECO:0000259" key="3">
    <source>
        <dbReference type="PROSITE" id="PS50983"/>
    </source>
</evidence>
<comment type="caution">
    <text evidence="4">The sequence shown here is derived from an EMBL/GenBank/DDBJ whole genome shotgun (WGS) entry which is preliminary data.</text>
</comment>
<dbReference type="PROSITE" id="PS51257">
    <property type="entry name" value="PROKAR_LIPOPROTEIN"/>
    <property type="match status" value="1"/>
</dbReference>
<feature type="signal peptide" evidence="2">
    <location>
        <begin position="1"/>
        <end position="26"/>
    </location>
</feature>
<keyword evidence="5" id="KW-1185">Reference proteome</keyword>
<dbReference type="Pfam" id="PF01497">
    <property type="entry name" value="Peripla_BP_2"/>
    <property type="match status" value="1"/>
</dbReference>
<dbReference type="PROSITE" id="PS50983">
    <property type="entry name" value="FE_B12_PBP"/>
    <property type="match status" value="1"/>
</dbReference>
<evidence type="ECO:0000256" key="2">
    <source>
        <dbReference type="SAM" id="SignalP"/>
    </source>
</evidence>
<evidence type="ECO:0000313" key="5">
    <source>
        <dbReference type="Proteomes" id="UP000693892"/>
    </source>
</evidence>
<name>A0A916K037_9MICO</name>
<keyword evidence="2" id="KW-0732">Signal</keyword>
<evidence type="ECO:0000256" key="1">
    <source>
        <dbReference type="ARBA" id="ARBA00008814"/>
    </source>
</evidence>
<organism evidence="4 5">
    <name type="scientific">Leucobacter soli</name>
    <dbReference type="NCBI Taxonomy" id="2812850"/>
    <lineage>
        <taxon>Bacteria</taxon>
        <taxon>Bacillati</taxon>
        <taxon>Actinomycetota</taxon>
        <taxon>Actinomycetes</taxon>
        <taxon>Micrococcales</taxon>
        <taxon>Microbacteriaceae</taxon>
        <taxon>Leucobacter</taxon>
    </lineage>
</organism>